<dbReference type="OrthoDB" id="9797551at2"/>
<keyword evidence="4" id="KW-1185">Reference proteome</keyword>
<evidence type="ECO:0000313" key="3">
    <source>
        <dbReference type="EMBL" id="KJV06067.1"/>
    </source>
</evidence>
<dbReference type="Proteomes" id="UP000033684">
    <property type="component" value="Unassembled WGS sequence"/>
</dbReference>
<organism evidence="3 4">
    <name type="scientific">Methylocucumis oryzae</name>
    <dbReference type="NCBI Taxonomy" id="1632867"/>
    <lineage>
        <taxon>Bacteria</taxon>
        <taxon>Pseudomonadati</taxon>
        <taxon>Pseudomonadota</taxon>
        <taxon>Gammaproteobacteria</taxon>
        <taxon>Methylococcales</taxon>
        <taxon>Methylococcaceae</taxon>
        <taxon>Methylocucumis</taxon>
    </lineage>
</organism>
<dbReference type="CDD" id="cd00291">
    <property type="entry name" value="SirA_YedF_YeeD"/>
    <property type="match status" value="1"/>
</dbReference>
<evidence type="ECO:0000259" key="2">
    <source>
        <dbReference type="PROSITE" id="PS01148"/>
    </source>
</evidence>
<protein>
    <submittedName>
        <fullName evidence="3">SirA-like domain-containing protein</fullName>
    </submittedName>
</protein>
<sequence length="84" mass="9279">MRIEFDVEVDASGLMCPLPLLRLKKALTIMSGGEVIKVIATDPAAHLDFGVFVEQAGHELVLVDKQSDKQIFFYQKTVSLVCVD</sequence>
<dbReference type="PROSITE" id="PS01148">
    <property type="entry name" value="UPF0033"/>
    <property type="match status" value="1"/>
</dbReference>
<dbReference type="EMBL" id="LAJX01000136">
    <property type="protein sequence ID" value="KJV06067.1"/>
    <property type="molecule type" value="Genomic_DNA"/>
</dbReference>
<dbReference type="RefSeq" id="WP_045779650.1">
    <property type="nucleotide sequence ID" value="NZ_LAJX01000136.1"/>
</dbReference>
<dbReference type="SUPFAM" id="SSF64307">
    <property type="entry name" value="SirA-like"/>
    <property type="match status" value="1"/>
</dbReference>
<dbReference type="InterPro" id="IPR001455">
    <property type="entry name" value="TusA-like"/>
</dbReference>
<dbReference type="AlphaFoldDB" id="A0A0F3IHB0"/>
<dbReference type="Gene3D" id="3.30.110.40">
    <property type="entry name" value="TusA-like domain"/>
    <property type="match status" value="1"/>
</dbReference>
<name>A0A0F3IHB0_9GAMM</name>
<feature type="domain" description="UPF0033" evidence="2">
    <location>
        <begin position="9"/>
        <end position="33"/>
    </location>
</feature>
<reference evidence="4" key="1">
    <citation type="submission" date="2015-03" db="EMBL/GenBank/DDBJ databases">
        <title>Draft genome sequence of a novel methanotroph (Sn10-6) isolated from flooded ricefield rhizosphere in India.</title>
        <authorList>
            <person name="Pandit P.S."/>
            <person name="Pore S.D."/>
            <person name="Arora P."/>
            <person name="Kapse N.G."/>
            <person name="Dhakephalkar P.K."/>
            <person name="Rahalkar M.C."/>
        </authorList>
    </citation>
    <scope>NUCLEOTIDE SEQUENCE [LARGE SCALE GENOMIC DNA]</scope>
    <source>
        <strain evidence="4">Sn10-6</strain>
    </source>
</reference>
<gene>
    <name evidence="3" type="ORF">VZ94_13640</name>
</gene>
<comment type="caution">
    <text evidence="3">The sequence shown here is derived from an EMBL/GenBank/DDBJ whole genome shotgun (WGS) entry which is preliminary data.</text>
</comment>
<evidence type="ECO:0000313" key="4">
    <source>
        <dbReference type="Proteomes" id="UP000033684"/>
    </source>
</evidence>
<reference evidence="3 4" key="2">
    <citation type="journal article" date="2016" name="Microb. Ecol.">
        <title>Genome Characteristics of a Novel Type I Methanotroph (Sn10-6) Isolated from a Flooded Indian Rice Field.</title>
        <authorList>
            <person name="Rahalkar M.C."/>
            <person name="Pandit P.S."/>
            <person name="Dhakephalkar P.K."/>
            <person name="Pore S."/>
            <person name="Arora P."/>
            <person name="Kapse N."/>
        </authorList>
    </citation>
    <scope>NUCLEOTIDE SEQUENCE [LARGE SCALE GENOMIC DNA]</scope>
    <source>
        <strain evidence="3 4">Sn10-6</strain>
    </source>
</reference>
<proteinExistence type="inferred from homology"/>
<evidence type="ECO:0000256" key="1">
    <source>
        <dbReference type="ARBA" id="ARBA00008984"/>
    </source>
</evidence>
<dbReference type="PANTHER" id="PTHR33279">
    <property type="entry name" value="SULFUR CARRIER PROTEIN YEDF-RELATED"/>
    <property type="match status" value="1"/>
</dbReference>
<accession>A0A0F3IHB0</accession>
<dbReference type="PANTHER" id="PTHR33279:SF6">
    <property type="entry name" value="SULFUR CARRIER PROTEIN YEDF-RELATED"/>
    <property type="match status" value="1"/>
</dbReference>
<comment type="similarity">
    <text evidence="1">Belongs to the sulfur carrier protein TusA family.</text>
</comment>
<dbReference type="Pfam" id="PF01206">
    <property type="entry name" value="TusA"/>
    <property type="match status" value="1"/>
</dbReference>
<dbReference type="InterPro" id="IPR036868">
    <property type="entry name" value="TusA-like_sf"/>
</dbReference>